<protein>
    <recommendedName>
        <fullName evidence="3">RNA polymerase sigma factor</fullName>
    </recommendedName>
</protein>
<dbReference type="GO" id="GO:0016987">
    <property type="term" value="F:sigma factor activity"/>
    <property type="evidence" value="ECO:0007669"/>
    <property type="project" value="UniProtKB-KW"/>
</dbReference>
<dbReference type="OrthoDB" id="3345368at2"/>
<dbReference type="SUPFAM" id="SSF88946">
    <property type="entry name" value="Sigma2 domain of RNA polymerase sigma factors"/>
    <property type="match status" value="1"/>
</dbReference>
<dbReference type="SUPFAM" id="SSF88659">
    <property type="entry name" value="Sigma3 and sigma4 domains of RNA polymerase sigma factors"/>
    <property type="match status" value="1"/>
</dbReference>
<dbReference type="PANTHER" id="PTHR47756:SF1">
    <property type="entry name" value="BLL0085 PROTEIN"/>
    <property type="match status" value="1"/>
</dbReference>
<keyword evidence="3" id="KW-0804">Transcription</keyword>
<dbReference type="Proteomes" id="UP000286931">
    <property type="component" value="Unassembled WGS sequence"/>
</dbReference>
<dbReference type="InterPro" id="IPR013325">
    <property type="entry name" value="RNA_pol_sigma_r2"/>
</dbReference>
<dbReference type="InterPro" id="IPR000838">
    <property type="entry name" value="RNA_pol_sigma70_ECF_CS"/>
</dbReference>
<dbReference type="GO" id="GO:0015074">
    <property type="term" value="P:DNA integration"/>
    <property type="evidence" value="ECO:0007669"/>
    <property type="project" value="InterPro"/>
</dbReference>
<dbReference type="AlphaFoldDB" id="A0A401YZK5"/>
<dbReference type="InterPro" id="IPR011010">
    <property type="entry name" value="DNA_brk_join_enz"/>
</dbReference>
<evidence type="ECO:0000313" key="7">
    <source>
        <dbReference type="Proteomes" id="UP000286931"/>
    </source>
</evidence>
<dbReference type="GO" id="GO:0003677">
    <property type="term" value="F:DNA binding"/>
    <property type="evidence" value="ECO:0007669"/>
    <property type="project" value="UniProtKB-UniRule"/>
</dbReference>
<dbReference type="InterPro" id="IPR046531">
    <property type="entry name" value="DUF6596"/>
</dbReference>
<dbReference type="RefSeq" id="WP_126641838.1">
    <property type="nucleotide sequence ID" value="NZ_BIFH01000037.1"/>
</dbReference>
<comment type="similarity">
    <text evidence="3">Belongs to the sigma-70 factor family. ECF subfamily.</text>
</comment>
<dbReference type="Pfam" id="PF20239">
    <property type="entry name" value="DUF6596"/>
    <property type="match status" value="1"/>
</dbReference>
<feature type="domain" description="Core-binding (CB)" evidence="5">
    <location>
        <begin position="443"/>
        <end position="522"/>
    </location>
</feature>
<feature type="region of interest" description="Disordered" evidence="4">
    <location>
        <begin position="521"/>
        <end position="575"/>
    </location>
</feature>
<keyword evidence="2 3" id="KW-0238">DNA-binding</keyword>
<evidence type="ECO:0000256" key="1">
    <source>
        <dbReference type="ARBA" id="ARBA00023172"/>
    </source>
</evidence>
<keyword evidence="7" id="KW-1185">Reference proteome</keyword>
<keyword evidence="1" id="KW-0233">DNA recombination</keyword>
<comment type="caution">
    <text evidence="6">The sequence shown here is derived from an EMBL/GenBank/DDBJ whole genome shotgun (WGS) entry which is preliminary data.</text>
</comment>
<dbReference type="InterPro" id="IPR013762">
    <property type="entry name" value="Integrase-like_cat_sf"/>
</dbReference>
<feature type="region of interest" description="Disordered" evidence="4">
    <location>
        <begin position="96"/>
        <end position="120"/>
    </location>
</feature>
<dbReference type="PANTHER" id="PTHR47756">
    <property type="entry name" value="BLL6612 PROTEIN-RELATED"/>
    <property type="match status" value="1"/>
</dbReference>
<name>A0A401YZK5_9ACTN</name>
<dbReference type="Gene3D" id="1.10.443.10">
    <property type="entry name" value="Intergrase catalytic core"/>
    <property type="match status" value="1"/>
</dbReference>
<evidence type="ECO:0000313" key="6">
    <source>
        <dbReference type="EMBL" id="GCE00090.1"/>
    </source>
</evidence>
<keyword evidence="3" id="KW-0731">Sigma factor</keyword>
<dbReference type="SUPFAM" id="SSF56349">
    <property type="entry name" value="DNA breaking-rejoining enzymes"/>
    <property type="match status" value="1"/>
</dbReference>
<sequence length="706" mass="76186">MTDVHRTVDSIWKTESARIVAALTRMVHDIGVAEELAQDALVAALEQWPQSGVPDNPGAWLTTVAKRRAVDHIRRDRRAAEHGELLAHELAEQHRLDADVDSSEAGPEPGLEPGPEAGAGHVVDEQDDVLRLMFVSCHSVLPTEARVALTLRLLGGLTASEIARAFLTAEPLIARRIATAKRTLAEARVPFELPTGPETTERLASVLEVLYLIFNEGYSATSGDDLIRPGLCREALRLGRLLAESMPAEAEVHGLVALMEIQASRAAARTGPAGEPVPLHLQNRGRWDRSLIRRGFAAMLRARTAGTPGQPGPYVLQAAIAVCHAQARTAEDTDWPRIAGLYAALARLLPTAVVRLNQAVAVGMAEGPAAGLALADTLTRDPALRDYHLLPGVRGDLLLRLGRGEEARREFERAALLTRNAAERAYLTRRAEGVPTEEDAPARTFGEAVDAFLARDRLAPATIRSYQQTLWRLRLSLGVGLPLASLSPDRVADAFHMSWDGTAAATWNRHRAAVRAFGAWTHTPGLDTGIPPRPVERRTGAEPAPAASGPAASGPAASGPAASGPAASGPAQPWETEAPLRDRTLWTLLRESGATVTAVLALNVQDLDPAERRARRPNRGTRPGAWITWRSRTAALLAELLDGRTRGPVFLADRRPGPARARTLGPDDICPRTGRGRLSYERAEFLCKSTTGHTLRRLRDRDADPT</sequence>
<dbReference type="Pfam" id="PF02899">
    <property type="entry name" value="Phage_int_SAM_1"/>
    <property type="match status" value="1"/>
</dbReference>
<feature type="compositionally biased region" description="Low complexity" evidence="4">
    <location>
        <begin position="104"/>
        <end position="120"/>
    </location>
</feature>
<accession>A0A401YZK5</accession>
<dbReference type="InterPro" id="IPR007627">
    <property type="entry name" value="RNA_pol_sigma70_r2"/>
</dbReference>
<feature type="compositionally biased region" description="Low complexity" evidence="4">
    <location>
        <begin position="543"/>
        <end position="571"/>
    </location>
</feature>
<dbReference type="InterPro" id="IPR013324">
    <property type="entry name" value="RNA_pol_sigma_r3/r4-like"/>
</dbReference>
<gene>
    <name evidence="6" type="ORF">EHYA_07815</name>
</gene>
<dbReference type="PROSITE" id="PS01063">
    <property type="entry name" value="SIGMA70_ECF"/>
    <property type="match status" value="1"/>
</dbReference>
<reference evidence="6 7" key="1">
    <citation type="submission" date="2018-12" db="EMBL/GenBank/DDBJ databases">
        <title>Draft genome sequence of Embleya hyalina NBRC 13850T.</title>
        <authorList>
            <person name="Komaki H."/>
            <person name="Hosoyama A."/>
            <person name="Kimura A."/>
            <person name="Ichikawa N."/>
            <person name="Tamura T."/>
        </authorList>
    </citation>
    <scope>NUCLEOTIDE SEQUENCE [LARGE SCALE GENOMIC DNA]</scope>
    <source>
        <strain evidence="6 7">NBRC 13850</strain>
    </source>
</reference>
<keyword evidence="3" id="KW-0805">Transcription regulation</keyword>
<dbReference type="GO" id="GO:0006310">
    <property type="term" value="P:DNA recombination"/>
    <property type="evidence" value="ECO:0007669"/>
    <property type="project" value="UniProtKB-KW"/>
</dbReference>
<evidence type="ECO:0000256" key="4">
    <source>
        <dbReference type="SAM" id="MobiDB-lite"/>
    </source>
</evidence>
<dbReference type="EMBL" id="BIFH01000037">
    <property type="protein sequence ID" value="GCE00090.1"/>
    <property type="molecule type" value="Genomic_DNA"/>
</dbReference>
<proteinExistence type="inferred from homology"/>
<dbReference type="InterPro" id="IPR004107">
    <property type="entry name" value="Integrase_SAM-like_N"/>
</dbReference>
<dbReference type="Pfam" id="PF04542">
    <property type="entry name" value="Sigma70_r2"/>
    <property type="match status" value="1"/>
</dbReference>
<dbReference type="GO" id="GO:0006352">
    <property type="term" value="P:DNA-templated transcription initiation"/>
    <property type="evidence" value="ECO:0007669"/>
    <property type="project" value="InterPro"/>
</dbReference>
<evidence type="ECO:0000256" key="3">
    <source>
        <dbReference type="RuleBase" id="RU000716"/>
    </source>
</evidence>
<evidence type="ECO:0000256" key="2">
    <source>
        <dbReference type="PROSITE-ProRule" id="PRU01248"/>
    </source>
</evidence>
<evidence type="ECO:0000259" key="5">
    <source>
        <dbReference type="PROSITE" id="PS51900"/>
    </source>
</evidence>
<dbReference type="Gene3D" id="1.10.1740.10">
    <property type="match status" value="1"/>
</dbReference>
<dbReference type="PROSITE" id="PS51900">
    <property type="entry name" value="CB"/>
    <property type="match status" value="1"/>
</dbReference>
<organism evidence="6 7">
    <name type="scientific">Embleya hyalina</name>
    <dbReference type="NCBI Taxonomy" id="516124"/>
    <lineage>
        <taxon>Bacteria</taxon>
        <taxon>Bacillati</taxon>
        <taxon>Actinomycetota</taxon>
        <taxon>Actinomycetes</taxon>
        <taxon>Kitasatosporales</taxon>
        <taxon>Streptomycetaceae</taxon>
        <taxon>Embleya</taxon>
    </lineage>
</organism>
<dbReference type="InterPro" id="IPR044068">
    <property type="entry name" value="CB"/>
</dbReference>